<dbReference type="Gene3D" id="2.40.10.220">
    <property type="entry name" value="predicted glycosyltransferase like domains"/>
    <property type="match status" value="1"/>
</dbReference>
<feature type="domain" description="PilZ" evidence="1">
    <location>
        <begin position="117"/>
        <end position="192"/>
    </location>
</feature>
<protein>
    <submittedName>
        <fullName evidence="2">PilZ domain-containing protein</fullName>
    </submittedName>
</protein>
<name>A0A1H0JMU6_9HYPH</name>
<gene>
    <name evidence="2" type="ORF">SAMN05192530_106266</name>
</gene>
<dbReference type="RefSeq" id="WP_090674704.1">
    <property type="nucleotide sequence ID" value="NZ_FNIT01000006.1"/>
</dbReference>
<dbReference type="STRING" id="1166073.SAMN05192530_106266"/>
<evidence type="ECO:0000313" key="2">
    <source>
        <dbReference type="EMBL" id="SDO44852.1"/>
    </source>
</evidence>
<accession>A0A1H0JMU6</accession>
<dbReference type="SUPFAM" id="SSF141371">
    <property type="entry name" value="PilZ domain-like"/>
    <property type="match status" value="2"/>
</dbReference>
<dbReference type="EMBL" id="FNIT01000006">
    <property type="protein sequence ID" value="SDO44852.1"/>
    <property type="molecule type" value="Genomic_DNA"/>
</dbReference>
<dbReference type="Proteomes" id="UP000198793">
    <property type="component" value="Unassembled WGS sequence"/>
</dbReference>
<dbReference type="OrthoDB" id="9798164at2"/>
<sequence>MLNVLPPIPAVADDRRAFKRVNVDLLGRFMLENRSEYPCRVGNMSPGDVGVVTPVVPRVGERVILYADHVGRLEGSVTRLYSGGFALVTQATERKREKLAAKLMWLANRHELSLPEDRRHERIEPRNPVIEMVLEDGRRYDVRIQDLSLSGAAVLCAVRPAIGARLTLGTMKGRVVRQIEDGIAIEFASLQTPESLDRSFS</sequence>
<keyword evidence="3" id="KW-1185">Reference proteome</keyword>
<evidence type="ECO:0000259" key="1">
    <source>
        <dbReference type="Pfam" id="PF07238"/>
    </source>
</evidence>
<proteinExistence type="predicted"/>
<reference evidence="2 3" key="1">
    <citation type="submission" date="2016-10" db="EMBL/GenBank/DDBJ databases">
        <authorList>
            <person name="de Groot N.N."/>
        </authorList>
    </citation>
    <scope>NUCLEOTIDE SEQUENCE [LARGE SCALE GENOMIC DNA]</scope>
    <source>
        <strain evidence="3">L7-484,KACC 16230,DSM 25025</strain>
    </source>
</reference>
<evidence type="ECO:0000313" key="3">
    <source>
        <dbReference type="Proteomes" id="UP000198793"/>
    </source>
</evidence>
<dbReference type="InterPro" id="IPR009875">
    <property type="entry name" value="PilZ_domain"/>
</dbReference>
<dbReference type="Pfam" id="PF07238">
    <property type="entry name" value="PilZ"/>
    <property type="match status" value="1"/>
</dbReference>
<organism evidence="2 3">
    <name type="scientific">Aureimonas jatrophae</name>
    <dbReference type="NCBI Taxonomy" id="1166073"/>
    <lineage>
        <taxon>Bacteria</taxon>
        <taxon>Pseudomonadati</taxon>
        <taxon>Pseudomonadota</taxon>
        <taxon>Alphaproteobacteria</taxon>
        <taxon>Hyphomicrobiales</taxon>
        <taxon>Aurantimonadaceae</taxon>
        <taxon>Aureimonas</taxon>
    </lineage>
</organism>
<dbReference type="GO" id="GO:0035438">
    <property type="term" value="F:cyclic-di-GMP binding"/>
    <property type="evidence" value="ECO:0007669"/>
    <property type="project" value="InterPro"/>
</dbReference>
<dbReference type="AlphaFoldDB" id="A0A1H0JMU6"/>